<organism evidence="1 2">
    <name type="scientific">Neolewinella aurantiaca</name>
    <dbReference type="NCBI Taxonomy" id="2602767"/>
    <lineage>
        <taxon>Bacteria</taxon>
        <taxon>Pseudomonadati</taxon>
        <taxon>Bacteroidota</taxon>
        <taxon>Saprospiria</taxon>
        <taxon>Saprospirales</taxon>
        <taxon>Lewinellaceae</taxon>
        <taxon>Neolewinella</taxon>
    </lineage>
</organism>
<dbReference type="Pfam" id="PF20105">
    <property type="entry name" value="DUF6495"/>
    <property type="match status" value="1"/>
</dbReference>
<accession>A0A5C7FDJ6</accession>
<dbReference type="Proteomes" id="UP000321907">
    <property type="component" value="Unassembled WGS sequence"/>
</dbReference>
<protein>
    <submittedName>
        <fullName evidence="1">Uncharacterized protein</fullName>
    </submittedName>
</protein>
<evidence type="ECO:0000313" key="1">
    <source>
        <dbReference type="EMBL" id="TXF87568.1"/>
    </source>
</evidence>
<dbReference type="OrthoDB" id="956723at2"/>
<name>A0A5C7FDJ6_9BACT</name>
<keyword evidence="2" id="KW-1185">Reference proteome</keyword>
<sequence length="162" mass="18977">MKETKFRRLRRDELEEVEGQFVKFLAVNGIDAQSWQKLKEDEPGRADDFILQFSQIVFAGVIEKVKYLVHRRPNDLRTYKTDEDKIYMRGILLDGETSIDFTKTDLPPKEIFQRLKDEKVTPKIYSAERKYIPIGRDQDIFVIMEEGALIDDGELFETLAAL</sequence>
<gene>
    <name evidence="1" type="ORF">FUA23_18455</name>
</gene>
<dbReference type="RefSeq" id="WP_147932244.1">
    <property type="nucleotide sequence ID" value="NZ_VOXD01000035.1"/>
</dbReference>
<dbReference type="InterPro" id="IPR045470">
    <property type="entry name" value="DUF6495"/>
</dbReference>
<dbReference type="EMBL" id="VOXD01000035">
    <property type="protein sequence ID" value="TXF87568.1"/>
    <property type="molecule type" value="Genomic_DNA"/>
</dbReference>
<proteinExistence type="predicted"/>
<dbReference type="AlphaFoldDB" id="A0A5C7FDJ6"/>
<reference evidence="1 2" key="1">
    <citation type="submission" date="2019-08" db="EMBL/GenBank/DDBJ databases">
        <title>Lewinella sp. strain SSH13 Genome sequencing and assembly.</title>
        <authorList>
            <person name="Kim I."/>
        </authorList>
    </citation>
    <scope>NUCLEOTIDE SEQUENCE [LARGE SCALE GENOMIC DNA]</scope>
    <source>
        <strain evidence="1 2">SSH13</strain>
    </source>
</reference>
<comment type="caution">
    <text evidence="1">The sequence shown here is derived from an EMBL/GenBank/DDBJ whole genome shotgun (WGS) entry which is preliminary data.</text>
</comment>
<evidence type="ECO:0000313" key="2">
    <source>
        <dbReference type="Proteomes" id="UP000321907"/>
    </source>
</evidence>